<feature type="transmembrane region" description="Helical" evidence="6">
    <location>
        <begin position="394"/>
        <end position="416"/>
    </location>
</feature>
<gene>
    <name evidence="7" type="ORF">Mrose_02629</name>
</gene>
<dbReference type="AlphaFoldDB" id="A0A399EK50"/>
<protein>
    <submittedName>
        <fullName evidence="7">Polysaccharide biosynthesis protein</fullName>
    </submittedName>
</protein>
<dbReference type="Pfam" id="PF13440">
    <property type="entry name" value="Polysacc_synt_3"/>
    <property type="match status" value="1"/>
</dbReference>
<dbReference type="InterPro" id="IPR050833">
    <property type="entry name" value="Poly_Biosynth_Transport"/>
</dbReference>
<keyword evidence="5 6" id="KW-0472">Membrane</keyword>
<dbReference type="OrthoDB" id="109075at2"/>
<evidence type="ECO:0000256" key="1">
    <source>
        <dbReference type="ARBA" id="ARBA00004651"/>
    </source>
</evidence>
<feature type="transmembrane region" description="Helical" evidence="6">
    <location>
        <begin position="369"/>
        <end position="388"/>
    </location>
</feature>
<feature type="transmembrane region" description="Helical" evidence="6">
    <location>
        <begin position="51"/>
        <end position="72"/>
    </location>
</feature>
<feature type="transmembrane region" description="Helical" evidence="6">
    <location>
        <begin position="428"/>
        <end position="447"/>
    </location>
</feature>
<reference evidence="7 8" key="1">
    <citation type="submission" date="2018-08" db="EMBL/GenBank/DDBJ databases">
        <title>Meiothermus roseus NBRC 110900 genome sequencing project.</title>
        <authorList>
            <person name="Da Costa M.S."/>
            <person name="Albuquerque L."/>
            <person name="Raposo P."/>
            <person name="Froufe H.J.C."/>
            <person name="Barroso C.S."/>
            <person name="Egas C."/>
        </authorList>
    </citation>
    <scope>NUCLEOTIDE SEQUENCE [LARGE SCALE GENOMIC DNA]</scope>
    <source>
        <strain evidence="7 8">NBRC 110900</strain>
    </source>
</reference>
<sequence>MRGILAWMRHSLSQSAFLRSILILAGGTALGQGVVVLFAPILTRIYTPADFGVLATFASIISVVVVMLSLRYEQAVVLPEQRQVAIALLGLSLSLVFALSFTMAIALWIKRDALLRLGGFHADFFWLLPLGFVGAGLYQVMNFWALRELAFEHIARTRLAQSLGMVLTQLGLGVAGLGSVGLLVGEVVGRVGGSWSLLVLLRGVTLQELFDVQKILYAAKRYLRFPLYNAWAALLNTLSLQLPFLMLPSLFNNEVAGFFALAYRVLGLPSFLVGQAVGQAFLSKAAALQSAPEELAGLTTRTALGLLALGVAVFGIVAIGGAGLFGVFFGESWRQAGVYAQIMAPWYMLWLVSSPLSGLLAIREWQGAGLAFTVVELLTRGLALWVGAGLRSDVLTVVLVALAGVAISLTALIWFLRAGYVDLGYIGPRALSLLGIGLVYTFFLWALTEMLGLWGLLGAIPMAGLGSYLWVKRGEMWGAKGVSL</sequence>
<evidence type="ECO:0000256" key="2">
    <source>
        <dbReference type="ARBA" id="ARBA00022475"/>
    </source>
</evidence>
<dbReference type="PANTHER" id="PTHR30250:SF28">
    <property type="entry name" value="POLYSACCHARIDE BIOSYNTHESIS PROTEIN"/>
    <property type="match status" value="1"/>
</dbReference>
<dbReference type="EMBL" id="QWLA01000057">
    <property type="protein sequence ID" value="RIH84445.1"/>
    <property type="molecule type" value="Genomic_DNA"/>
</dbReference>
<keyword evidence="8" id="KW-1185">Reference proteome</keyword>
<dbReference type="Proteomes" id="UP000265341">
    <property type="component" value="Unassembled WGS sequence"/>
</dbReference>
<feature type="transmembrane region" description="Helical" evidence="6">
    <location>
        <begin position="257"/>
        <end position="282"/>
    </location>
</feature>
<organism evidence="7 8">
    <name type="scientific">Calidithermus roseus</name>
    <dbReference type="NCBI Taxonomy" id="1644118"/>
    <lineage>
        <taxon>Bacteria</taxon>
        <taxon>Thermotogati</taxon>
        <taxon>Deinococcota</taxon>
        <taxon>Deinococci</taxon>
        <taxon>Thermales</taxon>
        <taxon>Thermaceae</taxon>
        <taxon>Calidithermus</taxon>
    </lineage>
</organism>
<feature type="transmembrane region" description="Helical" evidence="6">
    <location>
        <begin position="231"/>
        <end position="251"/>
    </location>
</feature>
<evidence type="ECO:0000313" key="7">
    <source>
        <dbReference type="EMBL" id="RIH84445.1"/>
    </source>
</evidence>
<feature type="transmembrane region" description="Helical" evidence="6">
    <location>
        <begin position="166"/>
        <end position="185"/>
    </location>
</feature>
<evidence type="ECO:0000256" key="5">
    <source>
        <dbReference type="ARBA" id="ARBA00023136"/>
    </source>
</evidence>
<evidence type="ECO:0000256" key="6">
    <source>
        <dbReference type="SAM" id="Phobius"/>
    </source>
</evidence>
<evidence type="ECO:0000256" key="4">
    <source>
        <dbReference type="ARBA" id="ARBA00022989"/>
    </source>
</evidence>
<proteinExistence type="predicted"/>
<accession>A0A399EK50</accession>
<keyword evidence="3 6" id="KW-0812">Transmembrane</keyword>
<keyword evidence="2" id="KW-1003">Cell membrane</keyword>
<keyword evidence="4 6" id="KW-1133">Transmembrane helix</keyword>
<feature type="transmembrane region" description="Helical" evidence="6">
    <location>
        <begin position="303"/>
        <end position="330"/>
    </location>
</feature>
<dbReference type="PANTHER" id="PTHR30250">
    <property type="entry name" value="PST FAMILY PREDICTED COLANIC ACID TRANSPORTER"/>
    <property type="match status" value="1"/>
</dbReference>
<comment type="subcellular location">
    <subcellularLocation>
        <location evidence="1">Cell membrane</location>
        <topology evidence="1">Multi-pass membrane protein</topology>
    </subcellularLocation>
</comment>
<evidence type="ECO:0000313" key="8">
    <source>
        <dbReference type="Proteomes" id="UP000265341"/>
    </source>
</evidence>
<name>A0A399EK50_9DEIN</name>
<feature type="transmembrane region" description="Helical" evidence="6">
    <location>
        <begin position="342"/>
        <end position="362"/>
    </location>
</feature>
<feature type="transmembrane region" description="Helical" evidence="6">
    <location>
        <begin position="84"/>
        <end position="109"/>
    </location>
</feature>
<feature type="transmembrane region" description="Helical" evidence="6">
    <location>
        <begin position="191"/>
        <end position="210"/>
    </location>
</feature>
<feature type="transmembrane region" description="Helical" evidence="6">
    <location>
        <begin position="21"/>
        <end position="45"/>
    </location>
</feature>
<feature type="transmembrane region" description="Helical" evidence="6">
    <location>
        <begin position="453"/>
        <end position="471"/>
    </location>
</feature>
<evidence type="ECO:0000256" key="3">
    <source>
        <dbReference type="ARBA" id="ARBA00022692"/>
    </source>
</evidence>
<comment type="caution">
    <text evidence="7">The sequence shown here is derived from an EMBL/GenBank/DDBJ whole genome shotgun (WGS) entry which is preliminary data.</text>
</comment>
<dbReference type="GO" id="GO:0005886">
    <property type="term" value="C:plasma membrane"/>
    <property type="evidence" value="ECO:0007669"/>
    <property type="project" value="UniProtKB-SubCell"/>
</dbReference>
<feature type="transmembrane region" description="Helical" evidence="6">
    <location>
        <begin position="124"/>
        <end position="145"/>
    </location>
</feature>